<keyword evidence="3" id="KW-1185">Reference proteome</keyword>
<feature type="transmembrane region" description="Helical" evidence="1">
    <location>
        <begin position="49"/>
        <end position="68"/>
    </location>
</feature>
<keyword evidence="1" id="KW-0812">Transmembrane</keyword>
<comment type="caution">
    <text evidence="2">The sequence shown here is derived from an EMBL/GenBank/DDBJ whole genome shotgun (WGS) entry which is preliminary data.</text>
</comment>
<feature type="transmembrane region" description="Helical" evidence="1">
    <location>
        <begin position="12"/>
        <end position="37"/>
    </location>
</feature>
<dbReference type="Proteomes" id="UP001157167">
    <property type="component" value="Unassembled WGS sequence"/>
</dbReference>
<keyword evidence="1" id="KW-0472">Membrane</keyword>
<dbReference type="RefSeq" id="WP_284189358.1">
    <property type="nucleotide sequence ID" value="NZ_BSPX01000076.1"/>
</dbReference>
<evidence type="ECO:0000313" key="2">
    <source>
        <dbReference type="EMBL" id="GLT24194.1"/>
    </source>
</evidence>
<feature type="transmembrane region" description="Helical" evidence="1">
    <location>
        <begin position="75"/>
        <end position="93"/>
    </location>
</feature>
<sequence>MSRAGIALRVALLPVVMLVGVFLYGLAMSVATTLMPLPEAGPLTTAVQISQGFLAATLNAALACYPLARLYGRAATGVAVLVALAVAAGMLHGSGDDADATTLLLRGWALLCCVVLLMGGIWLVARRRQADDSAR</sequence>
<evidence type="ECO:0000313" key="3">
    <source>
        <dbReference type="Proteomes" id="UP001157167"/>
    </source>
</evidence>
<organism evidence="2 3">
    <name type="scientific">Zoogloea oryzae</name>
    <dbReference type="NCBI Taxonomy" id="310767"/>
    <lineage>
        <taxon>Bacteria</taxon>
        <taxon>Pseudomonadati</taxon>
        <taxon>Pseudomonadota</taxon>
        <taxon>Betaproteobacteria</taxon>
        <taxon>Rhodocyclales</taxon>
        <taxon>Zoogloeaceae</taxon>
        <taxon>Zoogloea</taxon>
    </lineage>
</organism>
<accession>A0ABQ6FFY5</accession>
<dbReference type="EMBL" id="BSPX01000076">
    <property type="protein sequence ID" value="GLT24194.1"/>
    <property type="molecule type" value="Genomic_DNA"/>
</dbReference>
<name>A0ABQ6FFY5_9RHOO</name>
<evidence type="ECO:0008006" key="4">
    <source>
        <dbReference type="Google" id="ProtNLM"/>
    </source>
</evidence>
<reference evidence="3" key="1">
    <citation type="journal article" date="2019" name="Int. J. Syst. Evol. Microbiol.">
        <title>The Global Catalogue of Microorganisms (GCM) 10K type strain sequencing project: providing services to taxonomists for standard genome sequencing and annotation.</title>
        <authorList>
            <consortium name="The Broad Institute Genomics Platform"/>
            <consortium name="The Broad Institute Genome Sequencing Center for Infectious Disease"/>
            <person name="Wu L."/>
            <person name="Ma J."/>
        </authorList>
    </citation>
    <scope>NUCLEOTIDE SEQUENCE [LARGE SCALE GENOMIC DNA]</scope>
    <source>
        <strain evidence="3">NBRC 102407</strain>
    </source>
</reference>
<gene>
    <name evidence="2" type="ORF">GCM10007933_36670</name>
</gene>
<keyword evidence="1" id="KW-1133">Transmembrane helix</keyword>
<proteinExistence type="predicted"/>
<feature type="transmembrane region" description="Helical" evidence="1">
    <location>
        <begin position="105"/>
        <end position="125"/>
    </location>
</feature>
<evidence type="ECO:0000256" key="1">
    <source>
        <dbReference type="SAM" id="Phobius"/>
    </source>
</evidence>
<protein>
    <recommendedName>
        <fullName evidence="4">MFS transporter</fullName>
    </recommendedName>
</protein>